<organism evidence="2 3">
    <name type="scientific">Fasciola gigantica</name>
    <name type="common">Giant liver fluke</name>
    <dbReference type="NCBI Taxonomy" id="46835"/>
    <lineage>
        <taxon>Eukaryota</taxon>
        <taxon>Metazoa</taxon>
        <taxon>Spiralia</taxon>
        <taxon>Lophotrochozoa</taxon>
        <taxon>Platyhelminthes</taxon>
        <taxon>Trematoda</taxon>
        <taxon>Digenea</taxon>
        <taxon>Plagiorchiida</taxon>
        <taxon>Echinostomata</taxon>
        <taxon>Echinostomatoidea</taxon>
        <taxon>Fasciolidae</taxon>
        <taxon>Fasciola</taxon>
    </lineage>
</organism>
<feature type="domain" description="ATP-dependent helicase C-terminal" evidence="1">
    <location>
        <begin position="1"/>
        <end position="115"/>
    </location>
</feature>
<dbReference type="GO" id="GO:0016818">
    <property type="term" value="F:hydrolase activity, acting on acid anhydrides, in phosphorus-containing anhydrides"/>
    <property type="evidence" value="ECO:0007669"/>
    <property type="project" value="InterPro"/>
</dbReference>
<dbReference type="Pfam" id="PF13307">
    <property type="entry name" value="Helicase_C_2"/>
    <property type="match status" value="1"/>
</dbReference>
<evidence type="ECO:0000313" key="2">
    <source>
        <dbReference type="EMBL" id="TPP67873.1"/>
    </source>
</evidence>
<keyword evidence="2" id="KW-0347">Helicase</keyword>
<keyword evidence="3" id="KW-1185">Reference proteome</keyword>
<dbReference type="Gene3D" id="3.40.50.300">
    <property type="entry name" value="P-loop containing nucleotide triphosphate hydrolases"/>
    <property type="match status" value="1"/>
</dbReference>
<dbReference type="STRING" id="46835.A0A504Z250"/>
<dbReference type="GO" id="GO:0006139">
    <property type="term" value="P:nucleobase-containing compound metabolic process"/>
    <property type="evidence" value="ECO:0007669"/>
    <property type="project" value="InterPro"/>
</dbReference>
<dbReference type="SMART" id="SM00491">
    <property type="entry name" value="HELICc2"/>
    <property type="match status" value="1"/>
</dbReference>
<dbReference type="OrthoDB" id="267079at2759"/>
<dbReference type="GO" id="GO:0005634">
    <property type="term" value="C:nucleus"/>
    <property type="evidence" value="ECO:0007669"/>
    <property type="project" value="TreeGrafter"/>
</dbReference>
<gene>
    <name evidence="2" type="ORF">FGIG_09591</name>
</gene>
<keyword evidence="2" id="KW-0378">Hydrolase</keyword>
<dbReference type="PANTHER" id="PTHR11472:SF41">
    <property type="entry name" value="ATP-DEPENDENT DNA HELICASE DDX11-RELATED"/>
    <property type="match status" value="1"/>
</dbReference>
<evidence type="ECO:0000259" key="1">
    <source>
        <dbReference type="SMART" id="SM00491"/>
    </source>
</evidence>
<dbReference type="EMBL" id="SUNJ01000122">
    <property type="protein sequence ID" value="TPP67873.1"/>
    <property type="molecule type" value="Genomic_DNA"/>
</dbReference>
<sequence length="164" mass="18392">MHGYTRTIVDAKSGALLICVIGGKLSEGINFGDELARSVIIVGMPYPNPNCPLLREKMAYLDRQFGNRPSYQSISPGRQHYEALCMRAINQAIGRAVRHAKDYAAVFLVDRRFTRPSVQQKLPDWVVRSLRWALGSNTVKMSAAQAIGRLDEFFASAKQYTTRD</sequence>
<reference evidence="2 3" key="1">
    <citation type="submission" date="2019-04" db="EMBL/GenBank/DDBJ databases">
        <title>Annotation for the trematode Fasciola gigantica.</title>
        <authorList>
            <person name="Choi Y.-J."/>
        </authorList>
    </citation>
    <scope>NUCLEOTIDE SEQUENCE [LARGE SCALE GENOMIC DNA]</scope>
    <source>
        <strain evidence="2">Uganda_cow_1</strain>
    </source>
</reference>
<dbReference type="InterPro" id="IPR045028">
    <property type="entry name" value="DinG/Rad3-like"/>
</dbReference>
<evidence type="ECO:0000313" key="3">
    <source>
        <dbReference type="Proteomes" id="UP000316759"/>
    </source>
</evidence>
<dbReference type="InterPro" id="IPR006555">
    <property type="entry name" value="ATP-dep_Helicase_C"/>
</dbReference>
<accession>A0A504Z250</accession>
<keyword evidence="2" id="KW-0547">Nucleotide-binding</keyword>
<comment type="caution">
    <text evidence="2">The sequence shown here is derived from an EMBL/GenBank/DDBJ whole genome shotgun (WGS) entry which is preliminary data.</text>
</comment>
<dbReference type="GO" id="GO:0005524">
    <property type="term" value="F:ATP binding"/>
    <property type="evidence" value="ECO:0007669"/>
    <property type="project" value="InterPro"/>
</dbReference>
<dbReference type="GO" id="GO:0003676">
    <property type="term" value="F:nucleic acid binding"/>
    <property type="evidence" value="ECO:0007669"/>
    <property type="project" value="InterPro"/>
</dbReference>
<keyword evidence="2" id="KW-0067">ATP-binding</keyword>
<protein>
    <submittedName>
        <fullName evidence="2">Putative ATP-dependent RNA helicase DDX11</fullName>
    </submittedName>
</protein>
<dbReference type="PANTHER" id="PTHR11472">
    <property type="entry name" value="DNA REPAIR DEAD HELICASE RAD3/XP-D SUBFAMILY MEMBER"/>
    <property type="match status" value="1"/>
</dbReference>
<dbReference type="InterPro" id="IPR027417">
    <property type="entry name" value="P-loop_NTPase"/>
</dbReference>
<proteinExistence type="predicted"/>
<dbReference type="AlphaFoldDB" id="A0A504Z250"/>
<dbReference type="GO" id="GO:0034085">
    <property type="term" value="P:establishment of sister chromatid cohesion"/>
    <property type="evidence" value="ECO:0007669"/>
    <property type="project" value="TreeGrafter"/>
</dbReference>
<dbReference type="GO" id="GO:0003678">
    <property type="term" value="F:DNA helicase activity"/>
    <property type="evidence" value="ECO:0007669"/>
    <property type="project" value="TreeGrafter"/>
</dbReference>
<dbReference type="Proteomes" id="UP000316759">
    <property type="component" value="Unassembled WGS sequence"/>
</dbReference>
<name>A0A504Z250_FASGI</name>